<evidence type="ECO:0000256" key="1">
    <source>
        <dbReference type="ARBA" id="ARBA00004163"/>
    </source>
</evidence>
<evidence type="ECO:0000256" key="8">
    <source>
        <dbReference type="ARBA" id="ARBA00023136"/>
    </source>
</evidence>
<reference evidence="13 14" key="1">
    <citation type="submission" date="2018-10" db="EMBL/GenBank/DDBJ databases">
        <title>A high-quality apple genome assembly.</title>
        <authorList>
            <person name="Hu J."/>
        </authorList>
    </citation>
    <scope>NUCLEOTIDE SEQUENCE [LARGE SCALE GENOMIC DNA]</scope>
    <source>
        <strain evidence="14">cv. HFTH1</strain>
        <tissue evidence="13">Young leaf</tissue>
    </source>
</reference>
<organism evidence="13 14">
    <name type="scientific">Malus domestica</name>
    <name type="common">Apple</name>
    <name type="synonym">Pyrus malus</name>
    <dbReference type="NCBI Taxonomy" id="3750"/>
    <lineage>
        <taxon>Eukaryota</taxon>
        <taxon>Viridiplantae</taxon>
        <taxon>Streptophyta</taxon>
        <taxon>Embryophyta</taxon>
        <taxon>Tracheophyta</taxon>
        <taxon>Spermatophyta</taxon>
        <taxon>Magnoliopsida</taxon>
        <taxon>eudicotyledons</taxon>
        <taxon>Gunneridae</taxon>
        <taxon>Pentapetalae</taxon>
        <taxon>rosids</taxon>
        <taxon>fabids</taxon>
        <taxon>Rosales</taxon>
        <taxon>Rosaceae</taxon>
        <taxon>Amygdaloideae</taxon>
        <taxon>Maleae</taxon>
        <taxon>Malus</taxon>
    </lineage>
</organism>
<dbReference type="PANTHER" id="PTHR12825:SF0">
    <property type="entry name" value="VESICLE TRANSPORT PROTEIN SEC20"/>
    <property type="match status" value="1"/>
</dbReference>
<dbReference type="InterPro" id="IPR005606">
    <property type="entry name" value="Sec20"/>
</dbReference>
<keyword evidence="14" id="KW-1185">Reference proteome</keyword>
<dbReference type="Pfam" id="PF03908">
    <property type="entry name" value="Sec20"/>
    <property type="match status" value="1"/>
</dbReference>
<comment type="caution">
    <text evidence="13">The sequence shown here is derived from an EMBL/GenBank/DDBJ whole genome shotgun (WGS) entry which is preliminary data.</text>
</comment>
<dbReference type="InterPro" id="IPR056173">
    <property type="entry name" value="Sec20_C"/>
</dbReference>
<proteinExistence type="inferred from homology"/>
<evidence type="ECO:0000256" key="6">
    <source>
        <dbReference type="ARBA" id="ARBA00022989"/>
    </source>
</evidence>
<keyword evidence="2" id="KW-0813">Transport</keyword>
<evidence type="ECO:0000313" key="14">
    <source>
        <dbReference type="Proteomes" id="UP000290289"/>
    </source>
</evidence>
<evidence type="ECO:0000256" key="2">
    <source>
        <dbReference type="ARBA" id="ARBA00022448"/>
    </source>
</evidence>
<evidence type="ECO:0000256" key="3">
    <source>
        <dbReference type="ARBA" id="ARBA00022692"/>
    </source>
</evidence>
<feature type="transmembrane region" description="Helical" evidence="11">
    <location>
        <begin position="280"/>
        <end position="298"/>
    </location>
</feature>
<keyword evidence="8 11" id="KW-0472">Membrane</keyword>
<dbReference type="PANTHER" id="PTHR12825">
    <property type="entry name" value="BNIP1-RELATED"/>
    <property type="match status" value="1"/>
</dbReference>
<keyword evidence="6 11" id="KW-1133">Transmembrane helix</keyword>
<keyword evidence="7 10" id="KW-0175">Coiled coil</keyword>
<protein>
    <recommendedName>
        <fullName evidence="12">Sec20 C-terminal domain-containing protein</fullName>
    </recommendedName>
</protein>
<gene>
    <name evidence="13" type="ORF">DVH24_009121</name>
</gene>
<name>A0A498JP11_MALDO</name>
<keyword evidence="3 11" id="KW-0812">Transmembrane</keyword>
<dbReference type="STRING" id="3750.A0A498JP11"/>
<keyword evidence="5" id="KW-0931">ER-Golgi transport</keyword>
<evidence type="ECO:0000256" key="9">
    <source>
        <dbReference type="ARBA" id="ARBA00037934"/>
    </source>
</evidence>
<evidence type="ECO:0000256" key="10">
    <source>
        <dbReference type="SAM" id="Coils"/>
    </source>
</evidence>
<feature type="domain" description="Sec20 C-terminal" evidence="12">
    <location>
        <begin position="184"/>
        <end position="260"/>
    </location>
</feature>
<sequence>MSEIIKLNLIFNFSQQPIIIFSRFFPTLIRRNRSEAPMDKVEEEVEKAKKEWDEAYSNVVQQIKAIEEYGESTGAATMVSQKDSLPRMNGLAQDGLSLLNSLQFKLDLFAPQLPTDDQVQSAKALLESWKNRSHSLRLSLRNANLQAKANMRKAAQKERELLLGGGEESTIRRRNLQTKAGMTSAAESITESLRRTRQLMVQEVERSAGTLMTFEESTGVLKKAESEYKGHRSLLMRTRNLLSTMQRQDVIDRFRSKISFVIELLSTSADSNIEFYLDRLILVLGFFLFSLAVLYVVSKRIGLLALQRQVTSAIKAGMVGRAELRPGAVEDAVNHAQAYGNAAHKVEEPLERVMHDELR</sequence>
<keyword evidence="4" id="KW-0256">Endoplasmic reticulum</keyword>
<dbReference type="GO" id="GO:0006890">
    <property type="term" value="P:retrograde vesicle-mediated transport, Golgi to endoplasmic reticulum"/>
    <property type="evidence" value="ECO:0007669"/>
    <property type="project" value="InterPro"/>
</dbReference>
<dbReference type="GO" id="GO:0005789">
    <property type="term" value="C:endoplasmic reticulum membrane"/>
    <property type="evidence" value="ECO:0007669"/>
    <property type="project" value="UniProtKB-SubCell"/>
</dbReference>
<dbReference type="GO" id="GO:0005484">
    <property type="term" value="F:SNAP receptor activity"/>
    <property type="evidence" value="ECO:0007669"/>
    <property type="project" value="InterPro"/>
</dbReference>
<feature type="coiled-coil region" evidence="10">
    <location>
        <begin position="31"/>
        <end position="58"/>
    </location>
</feature>
<evidence type="ECO:0000256" key="7">
    <source>
        <dbReference type="ARBA" id="ARBA00023054"/>
    </source>
</evidence>
<dbReference type="AlphaFoldDB" id="A0A498JP11"/>
<dbReference type="GO" id="GO:0031201">
    <property type="term" value="C:SNARE complex"/>
    <property type="evidence" value="ECO:0007669"/>
    <property type="project" value="TreeGrafter"/>
</dbReference>
<accession>A0A498JP11</accession>
<dbReference type="EMBL" id="RDQH01000332">
    <property type="protein sequence ID" value="RXH96617.1"/>
    <property type="molecule type" value="Genomic_DNA"/>
</dbReference>
<evidence type="ECO:0000256" key="4">
    <source>
        <dbReference type="ARBA" id="ARBA00022824"/>
    </source>
</evidence>
<dbReference type="Proteomes" id="UP000290289">
    <property type="component" value="Chromosome 6"/>
</dbReference>
<evidence type="ECO:0000256" key="11">
    <source>
        <dbReference type="SAM" id="Phobius"/>
    </source>
</evidence>
<comment type="similarity">
    <text evidence="9">Belongs to the SEC20 family.</text>
</comment>
<evidence type="ECO:0000256" key="5">
    <source>
        <dbReference type="ARBA" id="ARBA00022892"/>
    </source>
</evidence>
<comment type="subcellular location">
    <subcellularLocation>
        <location evidence="1">Endoplasmic reticulum membrane</location>
        <topology evidence="1">Single-pass type IV membrane protein</topology>
    </subcellularLocation>
</comment>
<evidence type="ECO:0000259" key="12">
    <source>
        <dbReference type="Pfam" id="PF03908"/>
    </source>
</evidence>
<evidence type="ECO:0000313" key="13">
    <source>
        <dbReference type="EMBL" id="RXH96617.1"/>
    </source>
</evidence>